<name>A0A834SYE7_9FABA</name>
<keyword evidence="2" id="KW-1185">Reference proteome</keyword>
<gene>
    <name evidence="1" type="ORF">G2W53_032954</name>
</gene>
<reference evidence="1" key="1">
    <citation type="submission" date="2020-09" db="EMBL/GenBank/DDBJ databases">
        <title>Genome-Enabled Discovery of Anthraquinone Biosynthesis in Senna tora.</title>
        <authorList>
            <person name="Kang S.-H."/>
            <person name="Pandey R.P."/>
            <person name="Lee C.-M."/>
            <person name="Sim J.-S."/>
            <person name="Jeong J.-T."/>
            <person name="Choi B.-S."/>
            <person name="Jung M."/>
            <person name="Ginzburg D."/>
            <person name="Zhao K."/>
            <person name="Won S.Y."/>
            <person name="Oh T.-J."/>
            <person name="Yu Y."/>
            <person name="Kim N.-H."/>
            <person name="Lee O.R."/>
            <person name="Lee T.-H."/>
            <person name="Bashyal P."/>
            <person name="Kim T.-S."/>
            <person name="Lee W.-H."/>
            <person name="Kawkins C."/>
            <person name="Kim C.-K."/>
            <person name="Kim J.S."/>
            <person name="Ahn B.O."/>
            <person name="Rhee S.Y."/>
            <person name="Sohng J.K."/>
        </authorList>
    </citation>
    <scope>NUCLEOTIDE SEQUENCE</scope>
    <source>
        <tissue evidence="1">Leaf</tissue>
    </source>
</reference>
<sequence>MVAMAMTVAGAVMPMNNDARHFKDNERRWKVLWKMTL</sequence>
<evidence type="ECO:0000313" key="2">
    <source>
        <dbReference type="Proteomes" id="UP000634136"/>
    </source>
</evidence>
<dbReference type="AlphaFoldDB" id="A0A834SYE7"/>
<accession>A0A834SYE7</accession>
<evidence type="ECO:0000313" key="1">
    <source>
        <dbReference type="EMBL" id="KAF7811978.1"/>
    </source>
</evidence>
<proteinExistence type="predicted"/>
<protein>
    <submittedName>
        <fullName evidence="1">Uncharacterized protein</fullName>
    </submittedName>
</protein>
<dbReference type="EMBL" id="JAAIUW010000010">
    <property type="protein sequence ID" value="KAF7811978.1"/>
    <property type="molecule type" value="Genomic_DNA"/>
</dbReference>
<organism evidence="1 2">
    <name type="scientific">Senna tora</name>
    <dbReference type="NCBI Taxonomy" id="362788"/>
    <lineage>
        <taxon>Eukaryota</taxon>
        <taxon>Viridiplantae</taxon>
        <taxon>Streptophyta</taxon>
        <taxon>Embryophyta</taxon>
        <taxon>Tracheophyta</taxon>
        <taxon>Spermatophyta</taxon>
        <taxon>Magnoliopsida</taxon>
        <taxon>eudicotyledons</taxon>
        <taxon>Gunneridae</taxon>
        <taxon>Pentapetalae</taxon>
        <taxon>rosids</taxon>
        <taxon>fabids</taxon>
        <taxon>Fabales</taxon>
        <taxon>Fabaceae</taxon>
        <taxon>Caesalpinioideae</taxon>
        <taxon>Cassia clade</taxon>
        <taxon>Senna</taxon>
    </lineage>
</organism>
<dbReference type="Proteomes" id="UP000634136">
    <property type="component" value="Unassembled WGS sequence"/>
</dbReference>
<comment type="caution">
    <text evidence="1">The sequence shown here is derived from an EMBL/GenBank/DDBJ whole genome shotgun (WGS) entry which is preliminary data.</text>
</comment>